<protein>
    <recommendedName>
        <fullName evidence="4">DNA-directed RNA polymerases I, II, and III subunit RPABC3</fullName>
    </recommendedName>
</protein>
<organism evidence="5 6">
    <name type="scientific">Komagataella pastoris</name>
    <name type="common">Yeast</name>
    <name type="synonym">Pichia pastoris</name>
    <dbReference type="NCBI Taxonomy" id="4922"/>
    <lineage>
        <taxon>Eukaryota</taxon>
        <taxon>Fungi</taxon>
        <taxon>Dikarya</taxon>
        <taxon>Ascomycota</taxon>
        <taxon>Saccharomycotina</taxon>
        <taxon>Pichiomycetes</taxon>
        <taxon>Pichiales</taxon>
        <taxon>Pichiaceae</taxon>
        <taxon>Komagataella</taxon>
    </lineage>
</organism>
<keyword evidence="3 4" id="KW-0539">Nucleus</keyword>
<comment type="subcellular location">
    <subcellularLocation>
        <location evidence="1">Nucleus</location>
    </subcellularLocation>
</comment>
<dbReference type="PANTHER" id="PTHR10917:SF0">
    <property type="entry name" value="DNA-DIRECTED RNA POLYMERASES I, II, AND III SUBUNIT RPABC3"/>
    <property type="match status" value="1"/>
</dbReference>
<dbReference type="Pfam" id="PF03870">
    <property type="entry name" value="RNA_pol_Rpb8"/>
    <property type="match status" value="1"/>
</dbReference>
<accession>A0A1B2JDU0</accession>
<dbReference type="Gene3D" id="2.40.50.140">
    <property type="entry name" value="Nucleic acid-binding proteins"/>
    <property type="match status" value="1"/>
</dbReference>
<dbReference type="SUPFAM" id="SSF50249">
    <property type="entry name" value="Nucleic acid-binding proteins"/>
    <property type="match status" value="1"/>
</dbReference>
<dbReference type="GO" id="GO:0003899">
    <property type="term" value="F:DNA-directed RNA polymerase activity"/>
    <property type="evidence" value="ECO:0007669"/>
    <property type="project" value="UniProtKB-UniRule"/>
</dbReference>
<evidence type="ECO:0000313" key="5">
    <source>
        <dbReference type="EMBL" id="ANZ76177.1"/>
    </source>
</evidence>
<dbReference type="InterPro" id="IPR012340">
    <property type="entry name" value="NA-bd_OB-fold"/>
</dbReference>
<reference evidence="5 6" key="1">
    <citation type="submission" date="2016-02" db="EMBL/GenBank/DDBJ databases">
        <title>Comparative genomic and transcriptomic foundation for Pichia pastoris.</title>
        <authorList>
            <person name="Love K.R."/>
            <person name="Shah K.A."/>
            <person name="Whittaker C.A."/>
            <person name="Wu J."/>
            <person name="Bartlett M.C."/>
            <person name="Ma D."/>
            <person name="Leeson R.L."/>
            <person name="Priest M."/>
            <person name="Young S.K."/>
            <person name="Love J.C."/>
        </authorList>
    </citation>
    <scope>NUCLEOTIDE SEQUENCE [LARGE SCALE GENOMIC DNA]</scope>
    <source>
        <strain evidence="5 6">ATCC 28485</strain>
    </source>
</reference>
<evidence type="ECO:0000256" key="2">
    <source>
        <dbReference type="ARBA" id="ARBA00008912"/>
    </source>
</evidence>
<comment type="function">
    <text evidence="4">DNA-dependent RNA polymerase catalyzes the transcription of DNA into RNA using the four ribonucleoside triphosphates as substrates. Common component of RNA polymerases I, II and III which synthesize ribosomal RNA precursors, mRNA precursors and many functional non-coding RNAs, and small RNAs, such as 5S rRNA and tRNAs, respectively.</text>
</comment>
<evidence type="ECO:0000256" key="4">
    <source>
        <dbReference type="PIRNR" id="PIRNR000779"/>
    </source>
</evidence>
<evidence type="ECO:0000256" key="1">
    <source>
        <dbReference type="ARBA" id="ARBA00004123"/>
    </source>
</evidence>
<keyword evidence="6" id="KW-1185">Reference proteome</keyword>
<comment type="similarity">
    <text evidence="2 4">Belongs to the eukaryotic RPB8 RNA polymerase subunit family.</text>
</comment>
<sequence>MSSALFDDIFTVQTVDNGRYNKVSRIIGISTTNSAIKLTLDINNEMFPVSQDDSLTVTLANSLSLDGEDESANFTKSWRPPKPTDKSLADDYDYVMFGTVYKFEEGDEDKIKVYVSFGGLLMCLEGGYKSLASLKQDNLYILIRR</sequence>
<dbReference type="InterPro" id="IPR005570">
    <property type="entry name" value="RPABC3"/>
</dbReference>
<dbReference type="GO" id="GO:0005736">
    <property type="term" value="C:RNA polymerase I complex"/>
    <property type="evidence" value="ECO:0007669"/>
    <property type="project" value="TreeGrafter"/>
</dbReference>
<dbReference type="Proteomes" id="UP000094565">
    <property type="component" value="Chromosome 2"/>
</dbReference>
<name>A0A1B2JDU0_PICPA</name>
<evidence type="ECO:0000313" key="6">
    <source>
        <dbReference type="Proteomes" id="UP000094565"/>
    </source>
</evidence>
<dbReference type="AlphaFoldDB" id="A0A1B2JDU0"/>
<dbReference type="SMART" id="SM00658">
    <property type="entry name" value="RPOL8c"/>
    <property type="match status" value="1"/>
</dbReference>
<dbReference type="GO" id="GO:0005666">
    <property type="term" value="C:RNA polymerase III complex"/>
    <property type="evidence" value="ECO:0007669"/>
    <property type="project" value="TreeGrafter"/>
</dbReference>
<dbReference type="GO" id="GO:0006351">
    <property type="term" value="P:DNA-templated transcription"/>
    <property type="evidence" value="ECO:0007669"/>
    <property type="project" value="UniProtKB-UniRule"/>
</dbReference>
<dbReference type="EMBL" id="CP014585">
    <property type="protein sequence ID" value="ANZ76177.1"/>
    <property type="molecule type" value="Genomic_DNA"/>
</dbReference>
<evidence type="ECO:0000256" key="3">
    <source>
        <dbReference type="ARBA" id="ARBA00023242"/>
    </source>
</evidence>
<dbReference type="GO" id="GO:0005665">
    <property type="term" value="C:RNA polymerase II, core complex"/>
    <property type="evidence" value="ECO:0007669"/>
    <property type="project" value="UniProtKB-UniRule"/>
</dbReference>
<dbReference type="PANTHER" id="PTHR10917">
    <property type="entry name" value="DNA-DIRECTED RNA POLYMERASES I, II, AND III SUBUNIT RPABC3"/>
    <property type="match status" value="1"/>
</dbReference>
<gene>
    <name evidence="5" type="primary">RPB8</name>
    <name evidence="5" type="ORF">ATY40_BA7502203</name>
</gene>
<dbReference type="OrthoDB" id="20018at2759"/>
<dbReference type="FunFam" id="2.40.50.140:FF:000191">
    <property type="entry name" value="DNA-directed RNA polymerases I, II, and III subunit RPABC3"/>
    <property type="match status" value="1"/>
</dbReference>
<dbReference type="PIRSF" id="PIRSF000779">
    <property type="entry name" value="RNA_pol_Rpb8"/>
    <property type="match status" value="1"/>
</dbReference>
<proteinExistence type="inferred from homology"/>